<dbReference type="Proteomes" id="UP000826656">
    <property type="component" value="Unassembled WGS sequence"/>
</dbReference>
<name>A0ABQ7TVS7_SOLTU</name>
<protein>
    <submittedName>
        <fullName evidence="1">Uncharacterized protein</fullName>
    </submittedName>
</protein>
<evidence type="ECO:0000313" key="2">
    <source>
        <dbReference type="Proteomes" id="UP000826656"/>
    </source>
</evidence>
<dbReference type="EMBL" id="JAIVGD010000028">
    <property type="protein sequence ID" value="KAH0738226.1"/>
    <property type="molecule type" value="Genomic_DNA"/>
</dbReference>
<accession>A0ABQ7TVS7</accession>
<proteinExistence type="predicted"/>
<evidence type="ECO:0000313" key="1">
    <source>
        <dbReference type="EMBL" id="KAH0738226.1"/>
    </source>
</evidence>
<comment type="caution">
    <text evidence="1">The sequence shown here is derived from an EMBL/GenBank/DDBJ whole genome shotgun (WGS) entry which is preliminary data.</text>
</comment>
<sequence>MQVMVHVMSMQPCIDTLWSSATSCLQISCHSDGNLSMYADVGWVGDPCDRIYIAGYILSCDQILSVGPLGSNNQLLGLPLKQNTNR</sequence>
<keyword evidence="2" id="KW-1185">Reference proteome</keyword>
<reference evidence="1 2" key="1">
    <citation type="journal article" date="2021" name="bioRxiv">
        <title>Chromosome-scale and haplotype-resolved genome assembly of a tetraploid potato cultivar.</title>
        <authorList>
            <person name="Sun H."/>
            <person name="Jiao W.-B."/>
            <person name="Krause K."/>
            <person name="Campoy J.A."/>
            <person name="Goel M."/>
            <person name="Folz-Donahue K."/>
            <person name="Kukat C."/>
            <person name="Huettel B."/>
            <person name="Schneeberger K."/>
        </authorList>
    </citation>
    <scope>NUCLEOTIDE SEQUENCE [LARGE SCALE GENOMIC DNA]</scope>
    <source>
        <strain evidence="1">SolTubOtavaFocal</strain>
        <tissue evidence="1">Leaves</tissue>
    </source>
</reference>
<gene>
    <name evidence="1" type="ORF">KY290_036931</name>
</gene>
<organism evidence="1 2">
    <name type="scientific">Solanum tuberosum</name>
    <name type="common">Potato</name>
    <dbReference type="NCBI Taxonomy" id="4113"/>
    <lineage>
        <taxon>Eukaryota</taxon>
        <taxon>Viridiplantae</taxon>
        <taxon>Streptophyta</taxon>
        <taxon>Embryophyta</taxon>
        <taxon>Tracheophyta</taxon>
        <taxon>Spermatophyta</taxon>
        <taxon>Magnoliopsida</taxon>
        <taxon>eudicotyledons</taxon>
        <taxon>Gunneridae</taxon>
        <taxon>Pentapetalae</taxon>
        <taxon>asterids</taxon>
        <taxon>lamiids</taxon>
        <taxon>Solanales</taxon>
        <taxon>Solanaceae</taxon>
        <taxon>Solanoideae</taxon>
        <taxon>Solaneae</taxon>
        <taxon>Solanum</taxon>
    </lineage>
</organism>